<dbReference type="PANTHER" id="PTHR30121:SF6">
    <property type="entry name" value="SLR6007 PROTEIN"/>
    <property type="match status" value="1"/>
</dbReference>
<reference evidence="1 2" key="1">
    <citation type="journal article" date="2013" name="Stand. Genomic Sci.">
        <title>Genomic Encyclopedia of Type Strains, Phase I: The one thousand microbial genomes (KMG-I) project.</title>
        <authorList>
            <person name="Kyrpides N.C."/>
            <person name="Woyke T."/>
            <person name="Eisen J.A."/>
            <person name="Garrity G."/>
            <person name="Lilburn T.G."/>
            <person name="Beck B.J."/>
            <person name="Whitman W.B."/>
            <person name="Hugenholtz P."/>
            <person name="Klenk H.P."/>
        </authorList>
    </citation>
    <scope>NUCLEOTIDE SEQUENCE [LARGE SCALE GENOMIC DNA]</scope>
    <source>
        <strain evidence="1 2">DSM 45044</strain>
    </source>
</reference>
<dbReference type="EMBL" id="VLLL01000005">
    <property type="protein sequence ID" value="TWJ15256.1"/>
    <property type="molecule type" value="Genomic_DNA"/>
</dbReference>
<evidence type="ECO:0008006" key="3">
    <source>
        <dbReference type="Google" id="ProtNLM"/>
    </source>
</evidence>
<gene>
    <name evidence="1" type="ORF">LX16_0956</name>
</gene>
<accession>A0A562VBJ3</accession>
<proteinExistence type="predicted"/>
<dbReference type="SUPFAM" id="SSF52540">
    <property type="entry name" value="P-loop containing nucleoside triphosphate hydrolases"/>
    <property type="match status" value="1"/>
</dbReference>
<dbReference type="AlphaFoldDB" id="A0A562VBJ3"/>
<evidence type="ECO:0000313" key="1">
    <source>
        <dbReference type="EMBL" id="TWJ15256.1"/>
    </source>
</evidence>
<name>A0A562VBJ3_9ACTN</name>
<dbReference type="InterPro" id="IPR027417">
    <property type="entry name" value="P-loop_NTPase"/>
</dbReference>
<evidence type="ECO:0000313" key="2">
    <source>
        <dbReference type="Proteomes" id="UP000321617"/>
    </source>
</evidence>
<protein>
    <recommendedName>
        <fullName evidence="3">Helicase HerA central domain-containing protein</fullName>
    </recommendedName>
</protein>
<dbReference type="Gene3D" id="3.40.50.300">
    <property type="entry name" value="P-loop containing nucleotide triphosphate hydrolases"/>
    <property type="match status" value="1"/>
</dbReference>
<organism evidence="1 2">
    <name type="scientific">Stackebrandtia albiflava</name>
    <dbReference type="NCBI Taxonomy" id="406432"/>
    <lineage>
        <taxon>Bacteria</taxon>
        <taxon>Bacillati</taxon>
        <taxon>Actinomycetota</taxon>
        <taxon>Actinomycetes</taxon>
        <taxon>Glycomycetales</taxon>
        <taxon>Glycomycetaceae</taxon>
        <taxon>Stackebrandtia</taxon>
    </lineage>
</organism>
<dbReference type="OrthoDB" id="5240402at2"/>
<dbReference type="PANTHER" id="PTHR30121">
    <property type="entry name" value="UNCHARACTERIZED PROTEIN YJGR-RELATED"/>
    <property type="match status" value="1"/>
</dbReference>
<dbReference type="InterPro" id="IPR051162">
    <property type="entry name" value="T4SS_component"/>
</dbReference>
<comment type="caution">
    <text evidence="1">The sequence shown here is derived from an EMBL/GenBank/DDBJ whole genome shotgun (WGS) entry which is preliminary data.</text>
</comment>
<keyword evidence="2" id="KW-1185">Reference proteome</keyword>
<dbReference type="Proteomes" id="UP000321617">
    <property type="component" value="Unassembled WGS sequence"/>
</dbReference>
<sequence>MMVRMAEAEDVVGRVLGTEDATPLTFWVAIAPDSYLQLDDVVVTRREVAGREPVTVSGVVTAVRSRHEGAQFDSDVFAISEGHLPAQVQEAAEITVTRVDPEVFVPPRPGDAVMRASGAARDSALYFDQMTRQIPLGFSRDGEPVFLNADFLDGTRGAHVSISGISGVATKTSFATWLLYSLLHSQAIGPEAVNTKALIFNVKGEDLLLLDHDNTRLDDTLRDSYARLGLPAKAFGSVTVMAPPRQGDRNGVPDVACRSTGVESFYWTVAQFCSERLLPFVFADADDERQQYTMVVHQVAAKLHREAQPKDDGGAVIDGQLVSSYGALVDLLCDRLSDDTTRGTWAGTAVGLGTINAFIRRLISSTRDIGRLVRGDLPPRRAHGVGTDHDAQVTVVDLHNLPDRAQRFVVGVTLRGEFERKEKAGTARPLQFVVLDELNKYAPRDGTSPIKEILLDIAERGRSLGVILIGAQQTASEVERRIAANSAIRVVGRLDPAEANRPEYGFLATGQRQRALMAKPGTMFVAQPELPVPLVVNFPFPAWATRPAEAGAAPASALRSVTQTVDPFALAGDDEDDIPF</sequence>